<gene>
    <name evidence="1" type="ORF">WM2015_1613</name>
</gene>
<accession>A0A0K0XWC7</accession>
<dbReference type="STRING" id="1579979.WM2015_1613"/>
<evidence type="ECO:0000313" key="2">
    <source>
        <dbReference type="Proteomes" id="UP000066624"/>
    </source>
</evidence>
<dbReference type="EMBL" id="CP012154">
    <property type="protein sequence ID" value="AKS41983.1"/>
    <property type="molecule type" value="Genomic_DNA"/>
</dbReference>
<reference evidence="1 2" key="1">
    <citation type="submission" date="2015-07" db="EMBL/GenBank/DDBJ databases">
        <authorList>
            <person name="Noorani M."/>
        </authorList>
    </citation>
    <scope>NUCLEOTIDE SEQUENCE [LARGE SCALE GENOMIC DNA]</scope>
    <source>
        <strain evidence="1 2">KCTC 42284</strain>
    </source>
</reference>
<name>A0A0K0XWC7_9GAMM</name>
<evidence type="ECO:0000313" key="1">
    <source>
        <dbReference type="EMBL" id="AKS41983.1"/>
    </source>
</evidence>
<dbReference type="Proteomes" id="UP000066624">
    <property type="component" value="Chromosome"/>
</dbReference>
<sequence>MASREIPNGNADAIQELLAIQSSVRALLQSLQDGGIGENPHRGFSYFATFEEIQWNWEQTDARITALLEQSSTMLNLHEEKVRLHEAIPQIQMRLDQTAMQLISSQAPAVQVHFTNRLMTLTERWIRKSEAILAGPFTGRAMVASATGELDYFKHIQTALLNGSETLGLGAIEDSQAREILLQASRDIDAAEHALRSLIEQSEAIVEINSLADTIWLDVEDLAQDCLTLSREIASASQTGSARGE</sequence>
<protein>
    <submittedName>
        <fullName evidence="1">Uncharacterized protein</fullName>
    </submittedName>
</protein>
<proteinExistence type="predicted"/>
<dbReference type="KEGG" id="wma:WM2015_1613"/>
<dbReference type="AlphaFoldDB" id="A0A0K0XWC7"/>
<keyword evidence="2" id="KW-1185">Reference proteome</keyword>
<organism evidence="1 2">
    <name type="scientific">Wenzhouxiangella marina</name>
    <dbReference type="NCBI Taxonomy" id="1579979"/>
    <lineage>
        <taxon>Bacteria</taxon>
        <taxon>Pseudomonadati</taxon>
        <taxon>Pseudomonadota</taxon>
        <taxon>Gammaproteobacteria</taxon>
        <taxon>Chromatiales</taxon>
        <taxon>Wenzhouxiangellaceae</taxon>
        <taxon>Wenzhouxiangella</taxon>
    </lineage>
</organism>